<feature type="region of interest" description="Disordered" evidence="1">
    <location>
        <begin position="594"/>
        <end position="630"/>
    </location>
</feature>
<evidence type="ECO:0000313" key="2">
    <source>
        <dbReference type="EMBL" id="KAJ8866590.1"/>
    </source>
</evidence>
<organism evidence="2 3">
    <name type="scientific">Dryococelus australis</name>
    <dbReference type="NCBI Taxonomy" id="614101"/>
    <lineage>
        <taxon>Eukaryota</taxon>
        <taxon>Metazoa</taxon>
        <taxon>Ecdysozoa</taxon>
        <taxon>Arthropoda</taxon>
        <taxon>Hexapoda</taxon>
        <taxon>Insecta</taxon>
        <taxon>Pterygota</taxon>
        <taxon>Neoptera</taxon>
        <taxon>Polyneoptera</taxon>
        <taxon>Phasmatodea</taxon>
        <taxon>Verophasmatodea</taxon>
        <taxon>Anareolatae</taxon>
        <taxon>Phasmatidae</taxon>
        <taxon>Eurycanthinae</taxon>
        <taxon>Dryococelus</taxon>
    </lineage>
</organism>
<proteinExistence type="predicted"/>
<keyword evidence="3" id="KW-1185">Reference proteome</keyword>
<evidence type="ECO:0000313" key="3">
    <source>
        <dbReference type="Proteomes" id="UP001159363"/>
    </source>
</evidence>
<sequence>MNKSFGHRLIFGTTMDERLGCSPPKPRRTEFNPRPVHSGFSQVGIVPDDTAGRRVFSGISRFPRPFIPALLHTYLTSPSSHSEVGSRLLALRVGRIPVGTPASKVKKRGSDTGDTNTHAYRLIAPTRNTCRVSVVTLRRRVQRPCAAERPDRRGVVLKTRWRGTSHDIHYLSESNWAPVHNVCSVVVTPLESRRATSCLYNSSHPVRHALYECLQAIHGDSSPFLLQPFHELSNGFWPRLTSPHPAIQFVPKMFYRVEVGALGGPVQSASIVVGRVARTSTPPPPISDYVQVTESCDRHQLRATPRSCEVSIARVVRVTAGRLRQLNQWQAKTDQDGPERPCDFDSCVPLRQVWAHAQKTNMSSTSSLVHAQAIIASSARVYATPLDNVGTLRNSIVAGCETIRNIPGIHQRIRVSMQQQSPINCFSEWRRIHRKYARSIHLHMLVYLHTSLAIRAARAMSLPGTGARKYAFQANSDNAYETGAAREKGPALGNEIHLPLNNISTTHEAPPSWDDPDVLEADWLTSSVVRCLVVTGLRTPYPGVRHVRRVPPTRNRTPFLYVPLMSCRCHSAIRPALHRRCHDLNSAARAHLAGGFGSRAGRNGRFPRKTRPPAALTGTNPTCEDPGVTRSEIEPVRWSKLLTNEGFSKESARAFKNPRWHSPEVISGNHGNPKLGWPDQDSNPGPPKSEPTVSLLASHQGDPGSIPGRTTPDFRLWEACRTIPLIGGSSRVSPAFPSLSFRRCSILISNTRIGSQDLDVKSRPVGGSRVRACLRCGGCLARLSHWEFFNKLVLLELRQRQKMSQQRQMKIYTAYFWRPCHCRPGIVTTSSHRRSDTVGKQSAGSPYFHRAATGIRQRAGIGWPDPDWLRVLLTLRVYNFDRFNGPKAGTPSIRPHCNCTRWSKTV</sequence>
<dbReference type="EMBL" id="JARBHB010000016">
    <property type="protein sequence ID" value="KAJ8866590.1"/>
    <property type="molecule type" value="Genomic_DNA"/>
</dbReference>
<comment type="caution">
    <text evidence="2">The sequence shown here is derived from an EMBL/GenBank/DDBJ whole genome shotgun (WGS) entry which is preliminary data.</text>
</comment>
<evidence type="ECO:0000256" key="1">
    <source>
        <dbReference type="SAM" id="MobiDB-lite"/>
    </source>
</evidence>
<accession>A0ABQ9G283</accession>
<reference evidence="2 3" key="1">
    <citation type="submission" date="2023-02" db="EMBL/GenBank/DDBJ databases">
        <title>LHISI_Scaffold_Assembly.</title>
        <authorList>
            <person name="Stuart O.P."/>
            <person name="Cleave R."/>
            <person name="Magrath M.J.L."/>
            <person name="Mikheyev A.S."/>
        </authorList>
    </citation>
    <scope>NUCLEOTIDE SEQUENCE [LARGE SCALE GENOMIC DNA]</scope>
    <source>
        <strain evidence="2">Daus_M_001</strain>
        <tissue evidence="2">Leg muscle</tissue>
    </source>
</reference>
<feature type="region of interest" description="Disordered" evidence="1">
    <location>
        <begin position="16"/>
        <end position="44"/>
    </location>
</feature>
<feature type="region of interest" description="Disordered" evidence="1">
    <location>
        <begin position="653"/>
        <end position="710"/>
    </location>
</feature>
<name>A0ABQ9G283_9NEOP</name>
<protein>
    <submittedName>
        <fullName evidence="2">Uncharacterized protein</fullName>
    </submittedName>
</protein>
<dbReference type="Proteomes" id="UP001159363">
    <property type="component" value="Chromosome 15"/>
</dbReference>
<gene>
    <name evidence="2" type="ORF">PR048_032449</name>
</gene>